<sequence>MFKETLVAEKHITIQYDSSAGILYANWTGDQTKATVMDGCEKMLHFLKQHKCTKVLNDNTHVTSVWLEASWWVAVDWFPRMHEANCKLFAWVESPNPLSKLSIEETLKFEVTGVNALTFPNRKLAEEWLKEYDTE</sequence>
<dbReference type="RefSeq" id="WP_377509420.1">
    <property type="nucleotide sequence ID" value="NZ_JBHULU010000021.1"/>
</dbReference>
<name>A0ABW5INN2_9BACT</name>
<accession>A0ABW5INN2</accession>
<protein>
    <recommendedName>
        <fullName evidence="3">STAS/SEC14 domain-containing protein</fullName>
    </recommendedName>
</protein>
<dbReference type="EMBL" id="JBHULU010000021">
    <property type="protein sequence ID" value="MFD2515191.1"/>
    <property type="molecule type" value="Genomic_DNA"/>
</dbReference>
<evidence type="ECO:0000313" key="2">
    <source>
        <dbReference type="Proteomes" id="UP001597544"/>
    </source>
</evidence>
<evidence type="ECO:0000313" key="1">
    <source>
        <dbReference type="EMBL" id="MFD2515191.1"/>
    </source>
</evidence>
<evidence type="ECO:0008006" key="3">
    <source>
        <dbReference type="Google" id="ProtNLM"/>
    </source>
</evidence>
<dbReference type="Proteomes" id="UP001597544">
    <property type="component" value="Unassembled WGS sequence"/>
</dbReference>
<comment type="caution">
    <text evidence="1">The sequence shown here is derived from an EMBL/GenBank/DDBJ whole genome shotgun (WGS) entry which is preliminary data.</text>
</comment>
<reference evidence="2" key="1">
    <citation type="journal article" date="2019" name="Int. J. Syst. Evol. Microbiol.">
        <title>The Global Catalogue of Microorganisms (GCM) 10K type strain sequencing project: providing services to taxonomists for standard genome sequencing and annotation.</title>
        <authorList>
            <consortium name="The Broad Institute Genomics Platform"/>
            <consortium name="The Broad Institute Genome Sequencing Center for Infectious Disease"/>
            <person name="Wu L."/>
            <person name="Ma J."/>
        </authorList>
    </citation>
    <scope>NUCLEOTIDE SEQUENCE [LARGE SCALE GENOMIC DNA]</scope>
    <source>
        <strain evidence="2">KCTC 42498</strain>
    </source>
</reference>
<proteinExistence type="predicted"/>
<gene>
    <name evidence="1" type="ORF">ACFSRY_15060</name>
</gene>
<organism evidence="1 2">
    <name type="scientific">Pontibacter locisalis</name>
    <dbReference type="NCBI Taxonomy" id="1719035"/>
    <lineage>
        <taxon>Bacteria</taxon>
        <taxon>Pseudomonadati</taxon>
        <taxon>Bacteroidota</taxon>
        <taxon>Cytophagia</taxon>
        <taxon>Cytophagales</taxon>
        <taxon>Hymenobacteraceae</taxon>
        <taxon>Pontibacter</taxon>
    </lineage>
</organism>
<keyword evidence="2" id="KW-1185">Reference proteome</keyword>